<keyword evidence="3" id="KW-0809">Transit peptide</keyword>
<keyword evidence="5" id="KW-1185">Reference proteome</keyword>
<name>A0AAQ3Q1Q3_9LILI</name>
<dbReference type="Gene3D" id="1.25.70.10">
    <property type="entry name" value="Transcription termination factor 3, mitochondrial"/>
    <property type="match status" value="1"/>
</dbReference>
<dbReference type="GO" id="GO:0006353">
    <property type="term" value="P:DNA-templated transcription termination"/>
    <property type="evidence" value="ECO:0007669"/>
    <property type="project" value="UniProtKB-KW"/>
</dbReference>
<keyword evidence="2" id="KW-0806">Transcription termination</keyword>
<dbReference type="GO" id="GO:0003676">
    <property type="term" value="F:nucleic acid binding"/>
    <property type="evidence" value="ECO:0007669"/>
    <property type="project" value="InterPro"/>
</dbReference>
<sequence>MASCALPSPMTAIPGLHPSPDRPRSWNFSVPRLGSNYFSPLLSSASVCPFRSNRFRGARVPICSAEEGRDASSTADSSVVNVARDAVVEILRESGASEEDAVHIASNSPSYIEMLVENVQELDELSLWGSWNREIVEENVDMSKLSFRKKVYYMARAKGDRGVLPYLESIGVKLSSALLISRYLSSERLPVLIDKVKFVKGILFPSTINEALLGRNTRRMMMYLSITADDDVQSTLSFFEKMEARHGGLNMLGQRDASFPYLIESFPKLLLCSVENHFKPLLHFLELVGVPKEGISTILLSFPPIIFYDIEKDIKPKMRALAKAGLEEKDIGKILLKYPWIISTSIQENYEKILTYFNQKKVPKVSVDLAIKSWPHILGCSTIKMNSVVEQFIEFGVKGKMLVPVITSSPQLLLKKPKEFLEVVSFLEEFGFDSKTIGRILCRCPEIFGSSVDKTLRRKVNFLIDFGISRDCLPRVVRKYPELLLSDTNNTLLPRMKFLLKIGLSKREVCSMICRFSPILGYSIEAVLKPKLDFLVDTMRKPLKEIIEYPRYFSYSLDKKIKPRFWVLKSRKIDCSLKDMLSKNDDDFAQEYLGIQRLLVVPSSKDVS</sequence>
<keyword evidence="2" id="KW-0804">Transcription</keyword>
<dbReference type="FunFam" id="1.25.70.10:FF:000015">
    <property type="entry name" value="Mitochondrial transcription termination factor family protein"/>
    <property type="match status" value="1"/>
</dbReference>
<gene>
    <name evidence="4" type="ORF">Cni_G01383</name>
</gene>
<evidence type="ECO:0000256" key="3">
    <source>
        <dbReference type="ARBA" id="ARBA00022946"/>
    </source>
</evidence>
<evidence type="ECO:0000256" key="2">
    <source>
        <dbReference type="ARBA" id="ARBA00022472"/>
    </source>
</evidence>
<dbReference type="Proteomes" id="UP001327560">
    <property type="component" value="Chromosome 1"/>
</dbReference>
<evidence type="ECO:0000313" key="4">
    <source>
        <dbReference type="EMBL" id="WOK92692.1"/>
    </source>
</evidence>
<reference evidence="4 5" key="1">
    <citation type="submission" date="2023-10" db="EMBL/GenBank/DDBJ databases">
        <title>Chromosome-scale genome assembly provides insights into flower coloration mechanisms of Canna indica.</title>
        <authorList>
            <person name="Li C."/>
        </authorList>
    </citation>
    <scope>NUCLEOTIDE SEQUENCE [LARGE SCALE GENOMIC DNA]</scope>
    <source>
        <tissue evidence="4">Flower</tissue>
    </source>
</reference>
<evidence type="ECO:0000313" key="5">
    <source>
        <dbReference type="Proteomes" id="UP001327560"/>
    </source>
</evidence>
<keyword evidence="2" id="KW-0805">Transcription regulation</keyword>
<comment type="similarity">
    <text evidence="1">Belongs to the mTERF family.</text>
</comment>
<dbReference type="AlphaFoldDB" id="A0AAQ3Q1Q3"/>
<dbReference type="Pfam" id="PF02536">
    <property type="entry name" value="mTERF"/>
    <property type="match status" value="1"/>
</dbReference>
<evidence type="ECO:0000256" key="1">
    <source>
        <dbReference type="ARBA" id="ARBA00007692"/>
    </source>
</evidence>
<proteinExistence type="inferred from homology"/>
<dbReference type="InterPro" id="IPR003690">
    <property type="entry name" value="MTERF"/>
</dbReference>
<dbReference type="PANTHER" id="PTHR13068">
    <property type="entry name" value="CGI-12 PROTEIN-RELATED"/>
    <property type="match status" value="1"/>
</dbReference>
<dbReference type="SMART" id="SM00733">
    <property type="entry name" value="Mterf"/>
    <property type="match status" value="9"/>
</dbReference>
<organism evidence="4 5">
    <name type="scientific">Canna indica</name>
    <name type="common">Indian-shot</name>
    <dbReference type="NCBI Taxonomy" id="4628"/>
    <lineage>
        <taxon>Eukaryota</taxon>
        <taxon>Viridiplantae</taxon>
        <taxon>Streptophyta</taxon>
        <taxon>Embryophyta</taxon>
        <taxon>Tracheophyta</taxon>
        <taxon>Spermatophyta</taxon>
        <taxon>Magnoliopsida</taxon>
        <taxon>Liliopsida</taxon>
        <taxon>Zingiberales</taxon>
        <taxon>Cannaceae</taxon>
        <taxon>Canna</taxon>
    </lineage>
</organism>
<dbReference type="EMBL" id="CP136890">
    <property type="protein sequence ID" value="WOK92692.1"/>
    <property type="molecule type" value="Genomic_DNA"/>
</dbReference>
<accession>A0AAQ3Q1Q3</accession>
<protein>
    <submittedName>
        <fullName evidence="4">Transcription termination factor MTERF2, chloroplastic</fullName>
    </submittedName>
</protein>
<dbReference type="PANTHER" id="PTHR13068:SF3">
    <property type="entry name" value="MITOCHONDRIAL TRANSCRIPTION TERMINATION FACTOR FAMILY PROTEIN"/>
    <property type="match status" value="1"/>
</dbReference>
<dbReference type="InterPro" id="IPR038538">
    <property type="entry name" value="MTERF_sf"/>
</dbReference>